<evidence type="ECO:0000256" key="13">
    <source>
        <dbReference type="ARBA" id="ARBA00023180"/>
    </source>
</evidence>
<evidence type="ECO:0000256" key="12">
    <source>
        <dbReference type="ARBA" id="ARBA00023136"/>
    </source>
</evidence>
<evidence type="ECO:0000313" key="19">
    <source>
        <dbReference type="EMBL" id="CRG86322.1"/>
    </source>
</evidence>
<comment type="catalytic activity">
    <reaction evidence="1">
        <text>ATP + protein L-histidine = ADP + protein N-phospho-L-histidine.</text>
        <dbReference type="EC" id="2.7.13.3"/>
    </reaction>
</comment>
<keyword evidence="12 16" id="KW-0472">Membrane</keyword>
<evidence type="ECO:0000256" key="6">
    <source>
        <dbReference type="ARBA" id="ARBA00022692"/>
    </source>
</evidence>
<evidence type="ECO:0000256" key="11">
    <source>
        <dbReference type="ARBA" id="ARBA00023012"/>
    </source>
</evidence>
<dbReference type="SUPFAM" id="SSF55874">
    <property type="entry name" value="ATPase domain of HSP90 chaperone/DNA topoisomerase II/histidine kinase"/>
    <property type="match status" value="1"/>
</dbReference>
<dbReference type="Gene3D" id="3.40.50.2300">
    <property type="match status" value="1"/>
</dbReference>
<dbReference type="STRING" id="28573.A0A0U1LT94"/>
<dbReference type="InterPro" id="IPR003594">
    <property type="entry name" value="HATPase_dom"/>
</dbReference>
<evidence type="ECO:0000256" key="15">
    <source>
        <dbReference type="SAM" id="MobiDB-lite"/>
    </source>
</evidence>
<evidence type="ECO:0000256" key="16">
    <source>
        <dbReference type="SAM" id="Phobius"/>
    </source>
</evidence>
<dbReference type="FunFam" id="3.40.50.2300:FF:000289">
    <property type="entry name" value="Osmosensing histidine protein kinase SLN1"/>
    <property type="match status" value="1"/>
</dbReference>
<dbReference type="InterPro" id="IPR036890">
    <property type="entry name" value="HATPase_C_sf"/>
</dbReference>
<evidence type="ECO:0000259" key="18">
    <source>
        <dbReference type="PROSITE" id="PS50110"/>
    </source>
</evidence>
<dbReference type="PRINTS" id="PR00344">
    <property type="entry name" value="BCTRLSENSOR"/>
</dbReference>
<dbReference type="SMART" id="SM00387">
    <property type="entry name" value="HATPase_c"/>
    <property type="match status" value="1"/>
</dbReference>
<keyword evidence="9" id="KW-0067">ATP-binding</keyword>
<dbReference type="EC" id="2.7.13.3" evidence="3"/>
<dbReference type="SUPFAM" id="SSF52172">
    <property type="entry name" value="CheY-like"/>
    <property type="match status" value="1"/>
</dbReference>
<dbReference type="SUPFAM" id="SSF47384">
    <property type="entry name" value="Homodimeric domain of signal transducing histidine kinase"/>
    <property type="match status" value="1"/>
</dbReference>
<feature type="compositionally biased region" description="Polar residues" evidence="15">
    <location>
        <begin position="880"/>
        <end position="893"/>
    </location>
</feature>
<comment type="subcellular location">
    <subcellularLocation>
        <location evidence="2">Membrane</location>
    </subcellularLocation>
</comment>
<dbReference type="GO" id="GO:0009927">
    <property type="term" value="F:histidine phosphotransfer kinase activity"/>
    <property type="evidence" value="ECO:0007669"/>
    <property type="project" value="EnsemblFungi"/>
</dbReference>
<name>A0A0U1LT94_TALIS</name>
<evidence type="ECO:0000256" key="8">
    <source>
        <dbReference type="ARBA" id="ARBA00022777"/>
    </source>
</evidence>
<keyword evidence="8 19" id="KW-0418">Kinase</keyword>
<dbReference type="AlphaFoldDB" id="A0A0U1LT94"/>
<dbReference type="PROSITE" id="PS50109">
    <property type="entry name" value="HIS_KIN"/>
    <property type="match status" value="1"/>
</dbReference>
<gene>
    <name evidence="19" type="ORF">PISL3812_03327</name>
</gene>
<feature type="compositionally biased region" description="Low complexity" evidence="15">
    <location>
        <begin position="910"/>
        <end position="930"/>
    </location>
</feature>
<dbReference type="PANTHER" id="PTHR43047:SF72">
    <property type="entry name" value="OSMOSENSING HISTIDINE PROTEIN KINASE SLN1"/>
    <property type="match status" value="1"/>
</dbReference>
<accession>A0A0U1LT94</accession>
<dbReference type="CDD" id="cd16922">
    <property type="entry name" value="HATPase_EvgS-ArcB-TorS-like"/>
    <property type="match status" value="1"/>
</dbReference>
<evidence type="ECO:0000256" key="9">
    <source>
        <dbReference type="ARBA" id="ARBA00022840"/>
    </source>
</evidence>
<dbReference type="InterPro" id="IPR004358">
    <property type="entry name" value="Sig_transdc_His_kin-like_C"/>
</dbReference>
<evidence type="ECO:0000313" key="20">
    <source>
        <dbReference type="Proteomes" id="UP000054383"/>
    </source>
</evidence>
<dbReference type="PANTHER" id="PTHR43047">
    <property type="entry name" value="TWO-COMPONENT HISTIDINE PROTEIN KINASE"/>
    <property type="match status" value="1"/>
</dbReference>
<proteinExistence type="predicted"/>
<keyword evidence="7" id="KW-0547">Nucleotide-binding</keyword>
<evidence type="ECO:0000256" key="5">
    <source>
        <dbReference type="ARBA" id="ARBA00022679"/>
    </source>
</evidence>
<dbReference type="GO" id="GO:0005034">
    <property type="term" value="F:osmosensor activity"/>
    <property type="evidence" value="ECO:0007669"/>
    <property type="project" value="EnsemblFungi"/>
</dbReference>
<dbReference type="GO" id="GO:0000155">
    <property type="term" value="F:phosphorelay sensor kinase activity"/>
    <property type="evidence" value="ECO:0007669"/>
    <property type="project" value="InterPro"/>
</dbReference>
<feature type="compositionally biased region" description="Polar residues" evidence="15">
    <location>
        <begin position="861"/>
        <end position="873"/>
    </location>
</feature>
<dbReference type="CDD" id="cd17546">
    <property type="entry name" value="REC_hyHK_CKI1_RcsC-like"/>
    <property type="match status" value="1"/>
</dbReference>
<dbReference type="GO" id="GO:0007234">
    <property type="term" value="P:osmosensory signaling via phosphorelay pathway"/>
    <property type="evidence" value="ECO:0007669"/>
    <property type="project" value="EnsemblFungi"/>
</dbReference>
<keyword evidence="11" id="KW-0902">Two-component regulatory system</keyword>
<evidence type="ECO:0000256" key="14">
    <source>
        <dbReference type="PROSITE-ProRule" id="PRU00169"/>
    </source>
</evidence>
<keyword evidence="10 16" id="KW-1133">Transmembrane helix</keyword>
<keyword evidence="20" id="KW-1185">Reference proteome</keyword>
<keyword evidence="4 14" id="KW-0597">Phosphoprotein</keyword>
<dbReference type="SMART" id="SM00448">
    <property type="entry name" value="REC"/>
    <property type="match status" value="1"/>
</dbReference>
<dbReference type="SMART" id="SM00388">
    <property type="entry name" value="HisKA"/>
    <property type="match status" value="1"/>
</dbReference>
<dbReference type="InterPro" id="IPR036097">
    <property type="entry name" value="HisK_dim/P_sf"/>
</dbReference>
<dbReference type="Pfam" id="PF02518">
    <property type="entry name" value="HATPase_c"/>
    <property type="match status" value="1"/>
</dbReference>
<reference evidence="19 20" key="1">
    <citation type="submission" date="2015-04" db="EMBL/GenBank/DDBJ databases">
        <authorList>
            <person name="Syromyatnikov M.Y."/>
            <person name="Popov V.N."/>
        </authorList>
    </citation>
    <scope>NUCLEOTIDE SEQUENCE [LARGE SCALE GENOMIC DNA]</scope>
    <source>
        <strain evidence="19">WF-38-12</strain>
    </source>
</reference>
<evidence type="ECO:0000256" key="10">
    <source>
        <dbReference type="ARBA" id="ARBA00022989"/>
    </source>
</evidence>
<dbReference type="Gene3D" id="3.30.565.10">
    <property type="entry name" value="Histidine kinase-like ATPase, C-terminal domain"/>
    <property type="match status" value="1"/>
</dbReference>
<evidence type="ECO:0000256" key="1">
    <source>
        <dbReference type="ARBA" id="ARBA00000085"/>
    </source>
</evidence>
<protein>
    <recommendedName>
        <fullName evidence="3">histidine kinase</fullName>
        <ecNumber evidence="3">2.7.13.3</ecNumber>
    </recommendedName>
</protein>
<dbReference type="CDD" id="cd00082">
    <property type="entry name" value="HisKA"/>
    <property type="match status" value="1"/>
</dbReference>
<feature type="region of interest" description="Disordered" evidence="15">
    <location>
        <begin position="860"/>
        <end position="951"/>
    </location>
</feature>
<keyword evidence="5" id="KW-0808">Transferase</keyword>
<feature type="compositionally biased region" description="Polar residues" evidence="15">
    <location>
        <begin position="939"/>
        <end position="951"/>
    </location>
</feature>
<evidence type="ECO:0000256" key="7">
    <source>
        <dbReference type="ARBA" id="ARBA00022741"/>
    </source>
</evidence>
<dbReference type="InterPro" id="IPR005467">
    <property type="entry name" value="His_kinase_dom"/>
</dbReference>
<dbReference type="InterPro" id="IPR003661">
    <property type="entry name" value="HisK_dim/P_dom"/>
</dbReference>
<dbReference type="OrthoDB" id="60033at2759"/>
<dbReference type="PROSITE" id="PS50110">
    <property type="entry name" value="RESPONSE_REGULATORY"/>
    <property type="match status" value="1"/>
</dbReference>
<dbReference type="InterPro" id="IPR001789">
    <property type="entry name" value="Sig_transdc_resp-reg_receiver"/>
</dbReference>
<dbReference type="OMA" id="WGDSNRI"/>
<keyword evidence="13" id="KW-0325">Glycoprotein</keyword>
<feature type="modified residue" description="4-aspartylphosphate" evidence="14">
    <location>
        <position position="1012"/>
    </location>
</feature>
<evidence type="ECO:0000256" key="4">
    <source>
        <dbReference type="ARBA" id="ARBA00022553"/>
    </source>
</evidence>
<dbReference type="EMBL" id="CVMT01000002">
    <property type="protein sequence ID" value="CRG86322.1"/>
    <property type="molecule type" value="Genomic_DNA"/>
</dbReference>
<feature type="domain" description="Response regulatory" evidence="18">
    <location>
        <begin position="957"/>
        <end position="1077"/>
    </location>
</feature>
<evidence type="ECO:0000259" key="17">
    <source>
        <dbReference type="PROSITE" id="PS50109"/>
    </source>
</evidence>
<evidence type="ECO:0000256" key="3">
    <source>
        <dbReference type="ARBA" id="ARBA00012438"/>
    </source>
</evidence>
<dbReference type="Gene3D" id="1.10.287.130">
    <property type="match status" value="1"/>
</dbReference>
<feature type="domain" description="Histidine kinase" evidence="17">
    <location>
        <begin position="547"/>
        <end position="854"/>
    </location>
</feature>
<keyword evidence="6 16" id="KW-0812">Transmembrane</keyword>
<dbReference type="Pfam" id="PF00512">
    <property type="entry name" value="HisKA"/>
    <property type="match status" value="1"/>
</dbReference>
<organism evidence="19 20">
    <name type="scientific">Talaromyces islandicus</name>
    <name type="common">Penicillium islandicum</name>
    <dbReference type="NCBI Taxonomy" id="28573"/>
    <lineage>
        <taxon>Eukaryota</taxon>
        <taxon>Fungi</taxon>
        <taxon>Dikarya</taxon>
        <taxon>Ascomycota</taxon>
        <taxon>Pezizomycotina</taxon>
        <taxon>Eurotiomycetes</taxon>
        <taxon>Eurotiomycetidae</taxon>
        <taxon>Eurotiales</taxon>
        <taxon>Trichocomaceae</taxon>
        <taxon>Talaromyces</taxon>
        <taxon>Talaromyces sect. Islandici</taxon>
    </lineage>
</organism>
<sequence>MRIPIALQLALLVLVTSLVGLAVISIATWENNYRFVTGVKSQGLALTASLKAGQIASDLQLIEATCTTVATRLLIQNALKRFYAGNKTDANWTNAITDLDSALASRGYAALYQAVIYSRNAAGDSSGLLNVTSAAVSLGDPGLGFPPPLYPNITYTFADGVDPENATSNETTAKAFPDFSLNTSSVLVLGPLHVNASFSLLSFTLPIINNTSNTDILGYVTLVASASSLQSTLENRDYIDDTGLVLLLGPADTPNLFLGVSLPTEENEQDMNDTTLADSLARYVFLPPVIPGHADRHSQYRQSSTPFALDSYPEVLNMLAHPKSTSNHATSSLDTKNEEGYDVAVGVARPPTDLVDWVVAMEETQSQAFAPVVQLRKIVLACVFGTAGLIALVVCPLAHYCITPIRKLKSATEKAIQPMPQDPHGGTDSANHSQFANSHGVHPQIERVSGFFVALKNAIYERWRTPQDPDSEDGQRPFRVPLKVKESKHLITDELTELTSTFNEMSDELRVQYTRLEQRVAERTRELEISKRAAETANESKTLFIANISHELKTPLNGILGMCAVCMGEDDLSRIKKSLKVVYKSGDLLLNLLNDLLTFSKNEFEQAIRLDEKEFSLSDIKSQILTIFDKQVREGHVDFSVGFFGAPTADVLGRDNLSEKQPIVSISSPVGPPGTGRLKDMVLWGDHHRILQILINLVSNSLKFTPEGGKVEVRIRCLGDYEMPRGDNSAKASFESRRGFGFREQTPYFWSRDTEPTLPSDHSNNRGREPAVNYRILEFSFEVEDTGPGIPAHLQQKVFDPFMQGDLGLNRKYGGTGLGLSICSQLSRLMRGTISLESTVGSGTTFTVRIPLKFVKEMAPSTRSSSTAGSRPQSHVILSDDSNSRPATDNSLSVKPVETKEPQPRLVGRSQPFFAAAPPSSQAQAQSPSATPVSAEFQGLNTTGTGTSPSEKSSRIRVLVAEDNAVNQEVVLRMLKLEDIYDVTVAKDGQEAYDIVKAAMSAGKNFDLILMDIQMPNVDGLQCTRLIREIGYSAPIVALSALTEEYNIKDCMDSGMNMFLPKPIRRPALKQMLKKFATIEEEDGD</sequence>
<dbReference type="InterPro" id="IPR011006">
    <property type="entry name" value="CheY-like_superfamily"/>
</dbReference>
<dbReference type="GO" id="GO:0005524">
    <property type="term" value="F:ATP binding"/>
    <property type="evidence" value="ECO:0007669"/>
    <property type="project" value="UniProtKB-KW"/>
</dbReference>
<evidence type="ECO:0000256" key="2">
    <source>
        <dbReference type="ARBA" id="ARBA00004370"/>
    </source>
</evidence>
<feature type="transmembrane region" description="Helical" evidence="16">
    <location>
        <begin position="378"/>
        <end position="402"/>
    </location>
</feature>
<dbReference type="Proteomes" id="UP000054383">
    <property type="component" value="Unassembled WGS sequence"/>
</dbReference>
<dbReference type="FunFam" id="1.10.287.130:FF:000004">
    <property type="entry name" value="Ethylene receptor 1"/>
    <property type="match status" value="1"/>
</dbReference>
<dbReference type="GO" id="GO:0005886">
    <property type="term" value="C:plasma membrane"/>
    <property type="evidence" value="ECO:0007669"/>
    <property type="project" value="EnsemblFungi"/>
</dbReference>
<dbReference type="Pfam" id="PF00072">
    <property type="entry name" value="Response_reg"/>
    <property type="match status" value="1"/>
</dbReference>